<organism evidence="3 4">
    <name type="scientific">Paracerasibacillus soli</name>
    <dbReference type="NCBI Taxonomy" id="480284"/>
    <lineage>
        <taxon>Bacteria</taxon>
        <taxon>Bacillati</taxon>
        <taxon>Bacillota</taxon>
        <taxon>Bacilli</taxon>
        <taxon>Bacillales</taxon>
        <taxon>Bacillaceae</taxon>
        <taxon>Paracerasibacillus</taxon>
    </lineage>
</organism>
<evidence type="ECO:0000313" key="3">
    <source>
        <dbReference type="EMBL" id="MDY0408904.1"/>
    </source>
</evidence>
<feature type="transmembrane region" description="Helical" evidence="1">
    <location>
        <begin position="108"/>
        <end position="124"/>
    </location>
</feature>
<comment type="caution">
    <text evidence="3">The sequence shown here is derived from an EMBL/GenBank/DDBJ whole genome shotgun (WGS) entry which is preliminary data.</text>
</comment>
<evidence type="ECO:0000256" key="1">
    <source>
        <dbReference type="SAM" id="Phobius"/>
    </source>
</evidence>
<protein>
    <submittedName>
        <fullName evidence="3">PDZ domain-containing protein</fullName>
    </submittedName>
</protein>
<dbReference type="SUPFAM" id="SSF50156">
    <property type="entry name" value="PDZ domain-like"/>
    <property type="match status" value="1"/>
</dbReference>
<dbReference type="InterPro" id="IPR036034">
    <property type="entry name" value="PDZ_sf"/>
</dbReference>
<keyword evidence="1" id="KW-0472">Membrane</keyword>
<gene>
    <name evidence="3" type="ORF">RWD45_10530</name>
</gene>
<keyword evidence="4" id="KW-1185">Reference proteome</keyword>
<dbReference type="PROSITE" id="PS50106">
    <property type="entry name" value="PDZ"/>
    <property type="match status" value="1"/>
</dbReference>
<sequence>MLEDWFFELARAFGKLFINPLTYWTIILVIGAGMLRVKQERKNFGTKIYDVFAEWKHTWIFSILCGLIISILLAVAGVIFTYETMLVLSAVMILLSITCKFTLLSPSYTVGLTYIALLFLPYFMQQQEVFPETLFSKTNVIGLSLLLGLFLLAEAVSLRKIKRNETFPALARSNRGGWIGQHHVRRLHVMPLFVLVPTGFITPFADYWPYIPLGEENTFGLLLVPFLVGFDFKVRSNIATVVAKRISLQIFLLGLIVLMLAAGSVYVKWLSFIAVIIAIIGQEMIHYRQRVKDKEQTPFYYQKGTGIQILGIIPGTPADRFDMSVGEKIMKVNGKKIKDEHEFYEALQDGGAYFKLDVIDDKGEVRFIQSALYEGEHHELGLLFTKEPYRQS</sequence>
<reference evidence="3 4" key="1">
    <citation type="submission" date="2023-10" db="EMBL/GenBank/DDBJ databases">
        <title>Virgibacillus soli CC-YMP-6 genome.</title>
        <authorList>
            <person name="Miliotis G."/>
            <person name="Sengupta P."/>
            <person name="Hameed A."/>
            <person name="Chuvochina M."/>
            <person name="Mcdonagh F."/>
            <person name="Simpson A.C."/>
            <person name="Singh N.K."/>
            <person name="Rekha P.D."/>
            <person name="Raman K."/>
            <person name="Hugenholtz P."/>
            <person name="Venkateswaran K."/>
        </authorList>
    </citation>
    <scope>NUCLEOTIDE SEQUENCE [LARGE SCALE GENOMIC DNA]</scope>
    <source>
        <strain evidence="3 4">CC-YMP-6</strain>
    </source>
</reference>
<feature type="transmembrane region" description="Helical" evidence="1">
    <location>
        <begin position="269"/>
        <end position="287"/>
    </location>
</feature>
<feature type="transmembrane region" description="Helical" evidence="1">
    <location>
        <begin position="187"/>
        <end position="205"/>
    </location>
</feature>
<feature type="transmembrane region" description="Helical" evidence="1">
    <location>
        <begin position="58"/>
        <end position="80"/>
    </location>
</feature>
<feature type="transmembrane region" description="Helical" evidence="1">
    <location>
        <begin position="140"/>
        <end position="158"/>
    </location>
</feature>
<dbReference type="EMBL" id="JAWDIQ010000001">
    <property type="protein sequence ID" value="MDY0408904.1"/>
    <property type="molecule type" value="Genomic_DNA"/>
</dbReference>
<dbReference type="Proteomes" id="UP001275315">
    <property type="component" value="Unassembled WGS sequence"/>
</dbReference>
<evidence type="ECO:0000259" key="2">
    <source>
        <dbReference type="PROSITE" id="PS50106"/>
    </source>
</evidence>
<dbReference type="InterPro" id="IPR041489">
    <property type="entry name" value="PDZ_6"/>
</dbReference>
<dbReference type="Pfam" id="PF17820">
    <property type="entry name" value="PDZ_6"/>
    <property type="match status" value="1"/>
</dbReference>
<evidence type="ECO:0000313" key="4">
    <source>
        <dbReference type="Proteomes" id="UP001275315"/>
    </source>
</evidence>
<feature type="transmembrane region" description="Helical" evidence="1">
    <location>
        <begin position="20"/>
        <end position="37"/>
    </location>
</feature>
<dbReference type="Gene3D" id="2.30.42.10">
    <property type="match status" value="1"/>
</dbReference>
<feature type="domain" description="PDZ" evidence="2">
    <location>
        <begin position="306"/>
        <end position="362"/>
    </location>
</feature>
<accession>A0ABU5CRA3</accession>
<dbReference type="InterPro" id="IPR001478">
    <property type="entry name" value="PDZ"/>
</dbReference>
<keyword evidence="1" id="KW-0812">Transmembrane</keyword>
<dbReference type="RefSeq" id="WP_320379606.1">
    <property type="nucleotide sequence ID" value="NZ_JAWDIQ010000001.1"/>
</dbReference>
<name>A0ABU5CRA3_9BACI</name>
<keyword evidence="1" id="KW-1133">Transmembrane helix</keyword>
<proteinExistence type="predicted"/>